<dbReference type="GeneTree" id="ENSGT00940000167712"/>
<reference evidence="2" key="2">
    <citation type="submission" date="2025-08" db="UniProtKB">
        <authorList>
            <consortium name="Ensembl"/>
        </authorList>
    </citation>
    <scope>IDENTIFICATION</scope>
    <source>
        <strain evidence="2">Thoroughbred</strain>
    </source>
</reference>
<dbReference type="Gene3D" id="6.10.140.140">
    <property type="match status" value="1"/>
</dbReference>
<accession>A0A9L0T2H0</accession>
<dbReference type="CDD" id="cd07765">
    <property type="entry name" value="KRAB_A-box"/>
    <property type="match status" value="1"/>
</dbReference>
<dbReference type="PANTHER" id="PTHR23232:SF157">
    <property type="entry name" value="ZINC FINGER PROTEIN 525"/>
    <property type="match status" value="1"/>
</dbReference>
<dbReference type="InterPro" id="IPR036051">
    <property type="entry name" value="KRAB_dom_sf"/>
</dbReference>
<protein>
    <recommendedName>
        <fullName evidence="1">KRAB domain-containing protein</fullName>
    </recommendedName>
</protein>
<keyword evidence="3" id="KW-1185">Reference proteome</keyword>
<dbReference type="Proteomes" id="UP000002281">
    <property type="component" value="Chromosome 11"/>
</dbReference>
<evidence type="ECO:0000313" key="2">
    <source>
        <dbReference type="Ensembl" id="ENSECAP00000081384.1"/>
    </source>
</evidence>
<feature type="domain" description="KRAB" evidence="1">
    <location>
        <begin position="46"/>
        <end position="117"/>
    </location>
</feature>
<evidence type="ECO:0000259" key="1">
    <source>
        <dbReference type="PROSITE" id="PS50805"/>
    </source>
</evidence>
<proteinExistence type="predicted"/>
<reference evidence="2" key="3">
    <citation type="submission" date="2025-09" db="UniProtKB">
        <authorList>
            <consortium name="Ensembl"/>
        </authorList>
    </citation>
    <scope>IDENTIFICATION</scope>
    <source>
        <strain evidence="2">Thoroughbred</strain>
    </source>
</reference>
<sequence length="132" mass="15151">RLGPTNFRTEPHYLDVCGILQTIGQPRLEAALLQTAKSQRVFQGFVLFKGVAVNFTEEEWRELDPAQRVLYRDVMLENYRNLVSLGFPFSKPGIISRLEQVVNPWMQEGEVLSSSCTYEATRLRKAKSLACW</sequence>
<dbReference type="Ensembl" id="ENSECAT00000112969.1">
    <property type="protein sequence ID" value="ENSECAP00000081384.1"/>
    <property type="gene ID" value="ENSECAG00000002797.4"/>
</dbReference>
<evidence type="ECO:0000313" key="3">
    <source>
        <dbReference type="Proteomes" id="UP000002281"/>
    </source>
</evidence>
<gene>
    <name evidence="2" type="primary">LOC106781339</name>
</gene>
<dbReference type="InterPro" id="IPR001909">
    <property type="entry name" value="KRAB"/>
</dbReference>
<dbReference type="SUPFAM" id="SSF109640">
    <property type="entry name" value="KRAB domain (Kruppel-associated box)"/>
    <property type="match status" value="1"/>
</dbReference>
<dbReference type="PROSITE" id="PS50805">
    <property type="entry name" value="KRAB"/>
    <property type="match status" value="1"/>
</dbReference>
<name>A0A9L0T2H0_HORSE</name>
<dbReference type="PANTHER" id="PTHR23232">
    <property type="entry name" value="KRAB DOMAIN C2H2 ZINC FINGER"/>
    <property type="match status" value="1"/>
</dbReference>
<dbReference type="InterPro" id="IPR050169">
    <property type="entry name" value="Krueppel_C2H2_ZnF"/>
</dbReference>
<dbReference type="SMART" id="SM00349">
    <property type="entry name" value="KRAB"/>
    <property type="match status" value="1"/>
</dbReference>
<reference evidence="2 3" key="1">
    <citation type="journal article" date="2009" name="Science">
        <title>Genome sequence, comparative analysis, and population genetics of the domestic horse.</title>
        <authorList>
            <consortium name="Broad Institute Genome Sequencing Platform"/>
            <consortium name="Broad Institute Whole Genome Assembly Team"/>
            <person name="Wade C.M."/>
            <person name="Giulotto E."/>
            <person name="Sigurdsson S."/>
            <person name="Zoli M."/>
            <person name="Gnerre S."/>
            <person name="Imsland F."/>
            <person name="Lear T.L."/>
            <person name="Adelson D.L."/>
            <person name="Bailey E."/>
            <person name="Bellone R.R."/>
            <person name="Bloecker H."/>
            <person name="Distl O."/>
            <person name="Edgar R.C."/>
            <person name="Garber M."/>
            <person name="Leeb T."/>
            <person name="Mauceli E."/>
            <person name="MacLeod J.N."/>
            <person name="Penedo M.C.T."/>
            <person name="Raison J.M."/>
            <person name="Sharpe T."/>
            <person name="Vogel J."/>
            <person name="Andersson L."/>
            <person name="Antczak D.F."/>
            <person name="Biagi T."/>
            <person name="Binns M.M."/>
            <person name="Chowdhary B.P."/>
            <person name="Coleman S.J."/>
            <person name="Della Valle G."/>
            <person name="Fryc S."/>
            <person name="Guerin G."/>
            <person name="Hasegawa T."/>
            <person name="Hill E.W."/>
            <person name="Jurka J."/>
            <person name="Kiialainen A."/>
            <person name="Lindgren G."/>
            <person name="Liu J."/>
            <person name="Magnani E."/>
            <person name="Mickelson J.R."/>
            <person name="Murray J."/>
            <person name="Nergadze S.G."/>
            <person name="Onofrio R."/>
            <person name="Pedroni S."/>
            <person name="Piras M.F."/>
            <person name="Raudsepp T."/>
            <person name="Rocchi M."/>
            <person name="Roeed K.H."/>
            <person name="Ryder O.A."/>
            <person name="Searle S."/>
            <person name="Skow L."/>
            <person name="Swinburne J.E."/>
            <person name="Syvaenen A.C."/>
            <person name="Tozaki T."/>
            <person name="Valberg S.J."/>
            <person name="Vaudin M."/>
            <person name="White J.R."/>
            <person name="Zody M.C."/>
            <person name="Lander E.S."/>
            <person name="Lindblad-Toh K."/>
        </authorList>
    </citation>
    <scope>NUCLEOTIDE SEQUENCE [LARGE SCALE GENOMIC DNA]</scope>
    <source>
        <strain evidence="2 3">Thoroughbred</strain>
    </source>
</reference>
<dbReference type="AlphaFoldDB" id="A0A9L0T2H0"/>
<dbReference type="GO" id="GO:0006355">
    <property type="term" value="P:regulation of DNA-templated transcription"/>
    <property type="evidence" value="ECO:0007669"/>
    <property type="project" value="InterPro"/>
</dbReference>
<dbReference type="Pfam" id="PF01352">
    <property type="entry name" value="KRAB"/>
    <property type="match status" value="1"/>
</dbReference>
<organism evidence="2 3">
    <name type="scientific">Equus caballus</name>
    <name type="common">Horse</name>
    <dbReference type="NCBI Taxonomy" id="9796"/>
    <lineage>
        <taxon>Eukaryota</taxon>
        <taxon>Metazoa</taxon>
        <taxon>Chordata</taxon>
        <taxon>Craniata</taxon>
        <taxon>Vertebrata</taxon>
        <taxon>Euteleostomi</taxon>
        <taxon>Mammalia</taxon>
        <taxon>Eutheria</taxon>
        <taxon>Laurasiatheria</taxon>
        <taxon>Perissodactyla</taxon>
        <taxon>Equidae</taxon>
        <taxon>Equus</taxon>
    </lineage>
</organism>